<protein>
    <submittedName>
        <fullName evidence="1">Uncharacterized protein</fullName>
    </submittedName>
</protein>
<dbReference type="AlphaFoldDB" id="A0A242MZV7"/>
<gene>
    <name evidence="1" type="ORF">PAMC26510_11215</name>
</gene>
<comment type="caution">
    <text evidence="1">The sequence shown here is derived from an EMBL/GenBank/DDBJ whole genome shotgun (WGS) entry which is preliminary data.</text>
</comment>
<organism evidence="1 2">
    <name type="scientific">Caballeronia sordidicola</name>
    <name type="common">Burkholderia sordidicola</name>
    <dbReference type="NCBI Taxonomy" id="196367"/>
    <lineage>
        <taxon>Bacteria</taxon>
        <taxon>Pseudomonadati</taxon>
        <taxon>Pseudomonadota</taxon>
        <taxon>Betaproteobacteria</taxon>
        <taxon>Burkholderiales</taxon>
        <taxon>Burkholderiaceae</taxon>
        <taxon>Caballeronia</taxon>
    </lineage>
</organism>
<dbReference type="EMBL" id="NBTY01000055">
    <property type="protein sequence ID" value="OTP76968.1"/>
    <property type="molecule type" value="Genomic_DNA"/>
</dbReference>
<reference evidence="1 2" key="1">
    <citation type="submission" date="2017-03" db="EMBL/GenBank/DDBJ databases">
        <title>Genome analysis of strain PAMC 26510.</title>
        <authorList>
            <person name="Oh H.-M."/>
            <person name="Yang J.-A."/>
        </authorList>
    </citation>
    <scope>NUCLEOTIDE SEQUENCE [LARGE SCALE GENOMIC DNA]</scope>
    <source>
        <strain evidence="1 2">PAMC 26510</strain>
    </source>
</reference>
<accession>A0A242MZV7</accession>
<name>A0A242MZV7_CABSO</name>
<evidence type="ECO:0000313" key="2">
    <source>
        <dbReference type="Proteomes" id="UP000194546"/>
    </source>
</evidence>
<dbReference type="Proteomes" id="UP000194546">
    <property type="component" value="Unassembled WGS sequence"/>
</dbReference>
<proteinExistence type="predicted"/>
<evidence type="ECO:0000313" key="1">
    <source>
        <dbReference type="EMBL" id="OTP76968.1"/>
    </source>
</evidence>
<sequence>MHWRVNIVEILSGAEQAAPDHSTTRQPLSHMGLQPITTLRKTGNCYLSIPIRGKND</sequence>